<dbReference type="OrthoDB" id="9798104at2"/>
<dbReference type="Proteomes" id="UP000297453">
    <property type="component" value="Unassembled WGS sequence"/>
</dbReference>
<dbReference type="Pfam" id="PF00027">
    <property type="entry name" value="cNMP_binding"/>
    <property type="match status" value="1"/>
</dbReference>
<dbReference type="AlphaFoldDB" id="A0A4R9FM20"/>
<dbReference type="RefSeq" id="WP_135589556.1">
    <property type="nucleotide sequence ID" value="NZ_RQEP01000019.1"/>
</dbReference>
<keyword evidence="3" id="KW-1185">Reference proteome</keyword>
<sequence>MHDLPLIEQIKKRVPNLEKNWDRYKHMLKERKIPAKTVLFKEGDLAKTIYIVKNGCLRIKFDDNGRDITIAFLFRNRAVASIHSYRGTHKESRFGLESIEPSEIYYITEEDAATIYKENEGVREMVLEFTLERFETYLGLFLSRIRDSPEERYLNLIKQQPDIVTRIPQHYIASYLGITPVSLSRIRNRVWKEENRKKS</sequence>
<accession>A0A4R9FM20</accession>
<dbReference type="CDD" id="cd00038">
    <property type="entry name" value="CAP_ED"/>
    <property type="match status" value="1"/>
</dbReference>
<dbReference type="SUPFAM" id="SSF51206">
    <property type="entry name" value="cAMP-binding domain-like"/>
    <property type="match status" value="1"/>
</dbReference>
<name>A0A4R9FM20_9LEPT</name>
<comment type="caution">
    <text evidence="2">The sequence shown here is derived from an EMBL/GenBank/DDBJ whole genome shotgun (WGS) entry which is preliminary data.</text>
</comment>
<dbReference type="EMBL" id="RQEP01000019">
    <property type="protein sequence ID" value="TGJ99463.1"/>
    <property type="molecule type" value="Genomic_DNA"/>
</dbReference>
<evidence type="ECO:0000313" key="2">
    <source>
        <dbReference type="EMBL" id="TGJ99463.1"/>
    </source>
</evidence>
<proteinExistence type="predicted"/>
<feature type="domain" description="Cyclic nucleotide-binding" evidence="1">
    <location>
        <begin position="28"/>
        <end position="73"/>
    </location>
</feature>
<dbReference type="InterPro" id="IPR000595">
    <property type="entry name" value="cNMP-bd_dom"/>
</dbReference>
<dbReference type="InterPro" id="IPR018490">
    <property type="entry name" value="cNMP-bd_dom_sf"/>
</dbReference>
<dbReference type="InterPro" id="IPR014710">
    <property type="entry name" value="RmlC-like_jellyroll"/>
</dbReference>
<dbReference type="SMART" id="SM00100">
    <property type="entry name" value="cNMP"/>
    <property type="match status" value="1"/>
</dbReference>
<evidence type="ECO:0000313" key="3">
    <source>
        <dbReference type="Proteomes" id="UP000297453"/>
    </source>
</evidence>
<protein>
    <submittedName>
        <fullName evidence="2">Crp/Fnr family transcriptional regulator</fullName>
    </submittedName>
</protein>
<dbReference type="PROSITE" id="PS50042">
    <property type="entry name" value="CNMP_BINDING_3"/>
    <property type="match status" value="1"/>
</dbReference>
<gene>
    <name evidence="2" type="ORF">EHO59_16535</name>
</gene>
<reference evidence="2" key="1">
    <citation type="journal article" date="2019" name="PLoS Negl. Trop. Dis.">
        <title>Revisiting the worldwide diversity of Leptospira species in the environment.</title>
        <authorList>
            <person name="Vincent A.T."/>
            <person name="Schiettekatte O."/>
            <person name="Bourhy P."/>
            <person name="Veyrier F.J."/>
            <person name="Picardeau M."/>
        </authorList>
    </citation>
    <scope>NUCLEOTIDE SEQUENCE [LARGE SCALE GENOMIC DNA]</scope>
    <source>
        <strain evidence="2">SSS9</strain>
    </source>
</reference>
<organism evidence="2 3">
    <name type="scientific">Leptospira semungkisensis</name>
    <dbReference type="NCBI Taxonomy" id="2484985"/>
    <lineage>
        <taxon>Bacteria</taxon>
        <taxon>Pseudomonadati</taxon>
        <taxon>Spirochaetota</taxon>
        <taxon>Spirochaetia</taxon>
        <taxon>Leptospirales</taxon>
        <taxon>Leptospiraceae</taxon>
        <taxon>Leptospira</taxon>
    </lineage>
</organism>
<evidence type="ECO:0000259" key="1">
    <source>
        <dbReference type="PROSITE" id="PS50042"/>
    </source>
</evidence>
<dbReference type="Gene3D" id="2.60.120.10">
    <property type="entry name" value="Jelly Rolls"/>
    <property type="match status" value="1"/>
</dbReference>